<keyword evidence="3" id="KW-1185">Reference proteome</keyword>
<protein>
    <submittedName>
        <fullName evidence="2">DUF1838 family protein</fullName>
    </submittedName>
</protein>
<evidence type="ECO:0000256" key="1">
    <source>
        <dbReference type="SAM" id="SignalP"/>
    </source>
</evidence>
<name>A0ABV9TUY2_9ACTN</name>
<feature type="chain" id="PRO_5045456618" evidence="1">
    <location>
        <begin position="20"/>
        <end position="325"/>
    </location>
</feature>
<dbReference type="InterPro" id="IPR014990">
    <property type="entry name" value="DUF1838"/>
</dbReference>
<gene>
    <name evidence="2" type="ORF">ACFPCY_07890</name>
</gene>
<comment type="caution">
    <text evidence="2">The sequence shown here is derived from an EMBL/GenBank/DDBJ whole genome shotgun (WGS) entry which is preliminary data.</text>
</comment>
<reference evidence="3" key="1">
    <citation type="journal article" date="2019" name="Int. J. Syst. Evol. Microbiol.">
        <title>The Global Catalogue of Microorganisms (GCM) 10K type strain sequencing project: providing services to taxonomists for standard genome sequencing and annotation.</title>
        <authorList>
            <consortium name="The Broad Institute Genomics Platform"/>
            <consortium name="The Broad Institute Genome Sequencing Center for Infectious Disease"/>
            <person name="Wu L."/>
            <person name="Ma J."/>
        </authorList>
    </citation>
    <scope>NUCLEOTIDE SEQUENCE [LARGE SCALE GENOMIC DNA]</scope>
    <source>
        <strain evidence="3">KLKA75</strain>
    </source>
</reference>
<feature type="signal peptide" evidence="1">
    <location>
        <begin position="1"/>
        <end position="19"/>
    </location>
</feature>
<dbReference type="RefSeq" id="WP_378252974.1">
    <property type="nucleotide sequence ID" value="NZ_JBHSIT010000002.1"/>
</dbReference>
<sequence>MSRVRVPLAVLGVTALALACVPGAAAAGDRAAPTDPGPLYSMVKDRDTRLQLQVFGRPDGRDMLYRISGAVYANAPGDTLAPKLRHGTRLFGFEGYNIRRLWREPGTNKLYALTREVVFYTDPKDPTKILREWTNPLDGKTYPVVPVNNLNVDFGPFPITPDFRLGPLNQVQRNLVQVSDIPPRTDLKARTGDEFGLADGVYTAMEMFDFYIDEHEAAKRSHGVPHGALEVSNSWVRSSPFPPFMCVAEKDVRANALYHARSWTLNSWNELEPFIKDEVERSYPAYKKAPDAPAPSESSWTSFWRDQLGSGALTWTDWCARNGRG</sequence>
<dbReference type="PROSITE" id="PS51257">
    <property type="entry name" value="PROKAR_LIPOPROTEIN"/>
    <property type="match status" value="1"/>
</dbReference>
<evidence type="ECO:0000313" key="3">
    <source>
        <dbReference type="Proteomes" id="UP001595872"/>
    </source>
</evidence>
<keyword evidence="1" id="KW-0732">Signal</keyword>
<accession>A0ABV9TUY2</accession>
<evidence type="ECO:0000313" key="2">
    <source>
        <dbReference type="EMBL" id="MFC4907236.1"/>
    </source>
</evidence>
<organism evidence="2 3">
    <name type="scientific">Actinomadura gamaensis</name>
    <dbReference type="NCBI Taxonomy" id="1763541"/>
    <lineage>
        <taxon>Bacteria</taxon>
        <taxon>Bacillati</taxon>
        <taxon>Actinomycetota</taxon>
        <taxon>Actinomycetes</taxon>
        <taxon>Streptosporangiales</taxon>
        <taxon>Thermomonosporaceae</taxon>
        <taxon>Actinomadura</taxon>
    </lineage>
</organism>
<dbReference type="EMBL" id="JBHSIT010000002">
    <property type="protein sequence ID" value="MFC4907236.1"/>
    <property type="molecule type" value="Genomic_DNA"/>
</dbReference>
<dbReference type="Pfam" id="PF08894">
    <property type="entry name" value="DUF1838"/>
    <property type="match status" value="1"/>
</dbReference>
<proteinExistence type="predicted"/>
<dbReference type="Proteomes" id="UP001595872">
    <property type="component" value="Unassembled WGS sequence"/>
</dbReference>